<keyword evidence="3" id="KW-1185">Reference proteome</keyword>
<evidence type="ECO:0000313" key="2">
    <source>
        <dbReference type="EMBL" id="KIN11859.1"/>
    </source>
</evidence>
<dbReference type="PANTHER" id="PTHR35177:SF2">
    <property type="entry name" value="HYDROGENASE MATURATION FACTOR HYBG"/>
    <property type="match status" value="1"/>
</dbReference>
<dbReference type="AlphaFoldDB" id="A0A0C3DK80"/>
<dbReference type="PRINTS" id="PR00445">
    <property type="entry name" value="HUPFHYPC"/>
</dbReference>
<evidence type="ECO:0000313" key="3">
    <source>
        <dbReference type="Proteomes" id="UP000031977"/>
    </source>
</evidence>
<dbReference type="FunFam" id="2.30.30.140:FF:000022">
    <property type="entry name" value="Hydrogenase assembly chaperone HybG"/>
    <property type="match status" value="1"/>
</dbReference>
<name>A0A0C3DK80_9VIBR</name>
<dbReference type="NCBIfam" id="TIGR00074">
    <property type="entry name" value="hypC_hupF"/>
    <property type="match status" value="1"/>
</dbReference>
<dbReference type="EMBL" id="JXOK01000010">
    <property type="protein sequence ID" value="KIN11859.1"/>
    <property type="molecule type" value="Genomic_DNA"/>
</dbReference>
<dbReference type="Gene3D" id="2.30.30.140">
    <property type="match status" value="1"/>
</dbReference>
<dbReference type="PANTHER" id="PTHR35177">
    <property type="entry name" value="HYDROGENASE MATURATION FACTOR HYBG"/>
    <property type="match status" value="1"/>
</dbReference>
<dbReference type="GO" id="GO:0005506">
    <property type="term" value="F:iron ion binding"/>
    <property type="evidence" value="ECO:0007669"/>
    <property type="project" value="TreeGrafter"/>
</dbReference>
<dbReference type="GO" id="GO:0051604">
    <property type="term" value="P:protein maturation"/>
    <property type="evidence" value="ECO:0007669"/>
    <property type="project" value="TreeGrafter"/>
</dbReference>
<dbReference type="OrthoDB" id="9806017at2"/>
<dbReference type="STRING" id="50718.SU60_04890"/>
<dbReference type="RefSeq" id="WP_041154585.1">
    <property type="nucleotide sequence ID" value="NZ_JXOK01000010.1"/>
</dbReference>
<organism evidence="2 3">
    <name type="scientific">Vibrio mytili</name>
    <dbReference type="NCBI Taxonomy" id="50718"/>
    <lineage>
        <taxon>Bacteria</taxon>
        <taxon>Pseudomonadati</taxon>
        <taxon>Pseudomonadota</taxon>
        <taxon>Gammaproteobacteria</taxon>
        <taxon>Vibrionales</taxon>
        <taxon>Vibrionaceae</taxon>
        <taxon>Vibrio</taxon>
    </lineage>
</organism>
<gene>
    <name evidence="2" type="ORF">SU60_04890</name>
</gene>
<comment type="similarity">
    <text evidence="1">Belongs to the HupF/HypC family.</text>
</comment>
<comment type="caution">
    <text evidence="2">The sequence shown here is derived from an EMBL/GenBank/DDBJ whole genome shotgun (WGS) entry which is preliminary data.</text>
</comment>
<dbReference type="InterPro" id="IPR001109">
    <property type="entry name" value="Hydrogenase_HupF/HypC"/>
</dbReference>
<reference evidence="2 3" key="1">
    <citation type="submission" date="2015-01" db="EMBL/GenBank/DDBJ databases">
        <title>Draft genome of Vibrio mytili type strain CAIM 528.</title>
        <authorList>
            <person name="Gonzalez-Castillo A."/>
            <person name="Gomez-Gil B."/>
            <person name="Enciso-Ibarra J."/>
        </authorList>
    </citation>
    <scope>NUCLEOTIDE SEQUENCE [LARGE SCALE GENOMIC DNA]</scope>
    <source>
        <strain evidence="2 3">CAIM 528</strain>
    </source>
</reference>
<dbReference type="GO" id="GO:1902670">
    <property type="term" value="F:carbon dioxide binding"/>
    <property type="evidence" value="ECO:0007669"/>
    <property type="project" value="TreeGrafter"/>
</dbReference>
<dbReference type="Proteomes" id="UP000031977">
    <property type="component" value="Unassembled WGS sequence"/>
</dbReference>
<dbReference type="Pfam" id="PF01455">
    <property type="entry name" value="HupF_HypC"/>
    <property type="match status" value="1"/>
</dbReference>
<accession>A0A0C3DK80</accession>
<dbReference type="SUPFAM" id="SSF159127">
    <property type="entry name" value="HupF/HypC-like"/>
    <property type="match status" value="1"/>
</dbReference>
<proteinExistence type="inferred from homology"/>
<sequence>MCLCIPSRVLSVDEDGMTAKVDTLGVCKEISTHLISDPVAVGDHLLVHVGFAISKINQQEAATNLATYEALLAEMEQEDVAVLLS</sequence>
<evidence type="ECO:0000256" key="1">
    <source>
        <dbReference type="ARBA" id="ARBA00006018"/>
    </source>
</evidence>
<protein>
    <submittedName>
        <fullName evidence="2">Hydrogenase assembly protein HypC</fullName>
    </submittedName>
</protein>